<keyword evidence="1" id="KW-0732">Signal</keyword>
<keyword evidence="3" id="KW-1185">Reference proteome</keyword>
<protein>
    <submittedName>
        <fullName evidence="2">Putative exported protein</fullName>
    </submittedName>
</protein>
<organism evidence="2 3">
    <name type="scientific">Gigaspora margarita</name>
    <dbReference type="NCBI Taxonomy" id="4874"/>
    <lineage>
        <taxon>Eukaryota</taxon>
        <taxon>Fungi</taxon>
        <taxon>Fungi incertae sedis</taxon>
        <taxon>Mucoromycota</taxon>
        <taxon>Glomeromycotina</taxon>
        <taxon>Glomeromycetes</taxon>
        <taxon>Diversisporales</taxon>
        <taxon>Gigasporaceae</taxon>
        <taxon>Gigaspora</taxon>
    </lineage>
</organism>
<dbReference type="Proteomes" id="UP000439903">
    <property type="component" value="Unassembled WGS sequence"/>
</dbReference>
<evidence type="ECO:0000313" key="2">
    <source>
        <dbReference type="EMBL" id="KAF0444016.1"/>
    </source>
</evidence>
<gene>
    <name evidence="2" type="ORF">F8M41_003499</name>
</gene>
<dbReference type="EMBL" id="WTPW01001304">
    <property type="protein sequence ID" value="KAF0444016.1"/>
    <property type="molecule type" value="Genomic_DNA"/>
</dbReference>
<sequence>MVKLGFLATLVTLLLGVSYSFAGVIPSNDHDSSKSIGNYVYPKDIDVKNITVPGDNCFKFLLYVKGYIWYKCTGGSWEVDEGRVLFYNNEDDISCDPSSAVASSYEVTGSTGVRSIIPECDTSSLVLTNVYSTPSSNPECDFPYGLEVASDNAGDGAFKDVTYNIRVNTKGGAPPQDAQCGCDKYPEGYIYSTDFSAVNLFYHPS</sequence>
<accession>A0A8H3XC01</accession>
<evidence type="ECO:0000256" key="1">
    <source>
        <dbReference type="SAM" id="SignalP"/>
    </source>
</evidence>
<dbReference type="AlphaFoldDB" id="A0A8H3XC01"/>
<feature type="chain" id="PRO_5034301684" evidence="1">
    <location>
        <begin position="23"/>
        <end position="205"/>
    </location>
</feature>
<feature type="signal peptide" evidence="1">
    <location>
        <begin position="1"/>
        <end position="22"/>
    </location>
</feature>
<name>A0A8H3XC01_GIGMA</name>
<comment type="caution">
    <text evidence="2">The sequence shown here is derived from an EMBL/GenBank/DDBJ whole genome shotgun (WGS) entry which is preliminary data.</text>
</comment>
<proteinExistence type="predicted"/>
<reference evidence="2 3" key="1">
    <citation type="journal article" date="2019" name="Environ. Microbiol.">
        <title>At the nexus of three kingdoms: the genome of the mycorrhizal fungus Gigaspora margarita provides insights into plant, endobacterial and fungal interactions.</title>
        <authorList>
            <person name="Venice F."/>
            <person name="Ghignone S."/>
            <person name="Salvioli di Fossalunga A."/>
            <person name="Amselem J."/>
            <person name="Novero M."/>
            <person name="Xianan X."/>
            <person name="Sedzielewska Toro K."/>
            <person name="Morin E."/>
            <person name="Lipzen A."/>
            <person name="Grigoriev I.V."/>
            <person name="Henrissat B."/>
            <person name="Martin F.M."/>
            <person name="Bonfante P."/>
        </authorList>
    </citation>
    <scope>NUCLEOTIDE SEQUENCE [LARGE SCALE GENOMIC DNA]</scope>
    <source>
        <strain evidence="2 3">BEG34</strain>
    </source>
</reference>
<dbReference type="OrthoDB" id="1859733at2759"/>
<evidence type="ECO:0000313" key="3">
    <source>
        <dbReference type="Proteomes" id="UP000439903"/>
    </source>
</evidence>